<dbReference type="RefSeq" id="WP_211300221.1">
    <property type="nucleotide sequence ID" value="NZ_PVTR01000013.1"/>
</dbReference>
<proteinExistence type="predicted"/>
<dbReference type="PROSITE" id="PS51257">
    <property type="entry name" value="PROKAR_LIPOPROTEIN"/>
    <property type="match status" value="1"/>
</dbReference>
<dbReference type="EMBL" id="PVTR01000013">
    <property type="protein sequence ID" value="PRY85267.1"/>
    <property type="molecule type" value="Genomic_DNA"/>
</dbReference>
<evidence type="ECO:0000313" key="3">
    <source>
        <dbReference type="Proteomes" id="UP000238157"/>
    </source>
</evidence>
<organism evidence="2 3">
    <name type="scientific">Mongoliibacter ruber</name>
    <dbReference type="NCBI Taxonomy" id="1750599"/>
    <lineage>
        <taxon>Bacteria</taxon>
        <taxon>Pseudomonadati</taxon>
        <taxon>Bacteroidota</taxon>
        <taxon>Cytophagia</taxon>
        <taxon>Cytophagales</taxon>
        <taxon>Cyclobacteriaceae</taxon>
        <taxon>Mongoliibacter</taxon>
    </lineage>
</organism>
<sequence length="158" mass="18192">MMKKLSSLILLLALGFASCNQDDKEPEFNVLGYWTLIEIRNSWPVDEVPVDIDFEEKYIFNDDGTFIKFSNKVKGMGELLEIPKQAFGKYQKLEETHPNPEIIHTFELTFETNQMMAANCGEGDMEFITITRDNKLINMTWAACDGPGYVYSKRGRLF</sequence>
<protein>
    <recommendedName>
        <fullName evidence="4">Lipocalin-like protein</fullName>
    </recommendedName>
</protein>
<keyword evidence="3" id="KW-1185">Reference proteome</keyword>
<reference evidence="2 3" key="1">
    <citation type="submission" date="2018-03" db="EMBL/GenBank/DDBJ databases">
        <title>Genomic Encyclopedia of Archaeal and Bacterial Type Strains, Phase II (KMG-II): from individual species to whole genera.</title>
        <authorList>
            <person name="Goeker M."/>
        </authorList>
    </citation>
    <scope>NUCLEOTIDE SEQUENCE [LARGE SCALE GENOMIC DNA]</scope>
    <source>
        <strain evidence="2 3">DSM 27929</strain>
    </source>
</reference>
<evidence type="ECO:0000313" key="2">
    <source>
        <dbReference type="EMBL" id="PRY85267.1"/>
    </source>
</evidence>
<evidence type="ECO:0000256" key="1">
    <source>
        <dbReference type="SAM" id="SignalP"/>
    </source>
</evidence>
<keyword evidence="1" id="KW-0732">Signal</keyword>
<feature type="signal peptide" evidence="1">
    <location>
        <begin position="1"/>
        <end position="21"/>
    </location>
</feature>
<gene>
    <name evidence="2" type="ORF">CLW00_11314</name>
</gene>
<accession>A0A2T0WEY2</accession>
<evidence type="ECO:0008006" key="4">
    <source>
        <dbReference type="Google" id="ProtNLM"/>
    </source>
</evidence>
<dbReference type="AlphaFoldDB" id="A0A2T0WEY2"/>
<dbReference type="Proteomes" id="UP000238157">
    <property type="component" value="Unassembled WGS sequence"/>
</dbReference>
<feature type="chain" id="PRO_5015784010" description="Lipocalin-like protein" evidence="1">
    <location>
        <begin position="22"/>
        <end position="158"/>
    </location>
</feature>
<name>A0A2T0WEY2_9BACT</name>
<comment type="caution">
    <text evidence="2">The sequence shown here is derived from an EMBL/GenBank/DDBJ whole genome shotgun (WGS) entry which is preliminary data.</text>
</comment>